<evidence type="ECO:0000256" key="1">
    <source>
        <dbReference type="ARBA" id="ARBA00001946"/>
    </source>
</evidence>
<keyword evidence="6 12" id="KW-0328">Glycosyltransferase</keyword>
<organism evidence="12 13">
    <name type="scientific">Actomonas aquatica</name>
    <dbReference type="NCBI Taxonomy" id="2866162"/>
    <lineage>
        <taxon>Bacteria</taxon>
        <taxon>Pseudomonadati</taxon>
        <taxon>Verrucomicrobiota</taxon>
        <taxon>Opitutia</taxon>
        <taxon>Opitutales</taxon>
        <taxon>Opitutaceae</taxon>
        <taxon>Actomonas</taxon>
    </lineage>
</organism>
<dbReference type="EC" id="2.4.2.9" evidence="4 10"/>
<accession>A0ABZ1C1T1</accession>
<dbReference type="InterPro" id="IPR050054">
    <property type="entry name" value="UPRTase/APRTase"/>
</dbReference>
<keyword evidence="5" id="KW-0021">Allosteric enzyme</keyword>
<dbReference type="NCBIfam" id="NF001097">
    <property type="entry name" value="PRK00129.1"/>
    <property type="match status" value="1"/>
</dbReference>
<evidence type="ECO:0000256" key="6">
    <source>
        <dbReference type="ARBA" id="ARBA00022676"/>
    </source>
</evidence>
<gene>
    <name evidence="12" type="primary">upp</name>
    <name evidence="12" type="ORF">K1X11_012310</name>
</gene>
<evidence type="ECO:0000313" key="13">
    <source>
        <dbReference type="Proteomes" id="UP000738431"/>
    </source>
</evidence>
<evidence type="ECO:0000256" key="3">
    <source>
        <dbReference type="ARBA" id="ARBA00009516"/>
    </source>
</evidence>
<evidence type="ECO:0000256" key="4">
    <source>
        <dbReference type="ARBA" id="ARBA00011894"/>
    </source>
</evidence>
<name>A0ABZ1C1T1_9BACT</name>
<dbReference type="Gene3D" id="3.40.50.2020">
    <property type="match status" value="1"/>
</dbReference>
<dbReference type="PANTHER" id="PTHR32315:SF4">
    <property type="entry name" value="URACIL PHOSPHORIBOSYLTRANSFERASE, CHLOROPLASTIC"/>
    <property type="match status" value="1"/>
</dbReference>
<dbReference type="Proteomes" id="UP000738431">
    <property type="component" value="Chromosome"/>
</dbReference>
<evidence type="ECO:0000256" key="5">
    <source>
        <dbReference type="ARBA" id="ARBA00022533"/>
    </source>
</evidence>
<dbReference type="InterPro" id="IPR029057">
    <property type="entry name" value="PRTase-like"/>
</dbReference>
<evidence type="ECO:0000256" key="9">
    <source>
        <dbReference type="ARBA" id="ARBA00023134"/>
    </source>
</evidence>
<comment type="similarity">
    <text evidence="3">Belongs to the UPRTase family.</text>
</comment>
<evidence type="ECO:0000256" key="10">
    <source>
        <dbReference type="NCBIfam" id="TIGR01091"/>
    </source>
</evidence>
<dbReference type="GO" id="GO:0004845">
    <property type="term" value="F:uracil phosphoribosyltransferase activity"/>
    <property type="evidence" value="ECO:0007669"/>
    <property type="project" value="UniProtKB-EC"/>
</dbReference>
<comment type="cofactor">
    <cofactor evidence="1">
        <name>Mg(2+)</name>
        <dbReference type="ChEBI" id="CHEBI:18420"/>
    </cofactor>
</comment>
<protein>
    <recommendedName>
        <fullName evidence="4 10">Uracil phosphoribosyltransferase</fullName>
        <ecNumber evidence="4 10">2.4.2.9</ecNumber>
    </recommendedName>
</protein>
<dbReference type="CDD" id="cd06223">
    <property type="entry name" value="PRTases_typeI"/>
    <property type="match status" value="1"/>
</dbReference>
<proteinExistence type="inferred from homology"/>
<dbReference type="InterPro" id="IPR005765">
    <property type="entry name" value="UPRT"/>
</dbReference>
<evidence type="ECO:0000256" key="2">
    <source>
        <dbReference type="ARBA" id="ARBA00005180"/>
    </source>
</evidence>
<dbReference type="PANTHER" id="PTHR32315">
    <property type="entry name" value="ADENINE PHOSPHORIBOSYLTRANSFERASE"/>
    <property type="match status" value="1"/>
</dbReference>
<feature type="domain" description="Phosphoribosyltransferase" evidence="11">
    <location>
        <begin position="5"/>
        <end position="204"/>
    </location>
</feature>
<sequence length="204" mass="22120">MAQLLHHPLASHILTHLRDKTTKPATFRTLAHQIGIMLALEATRDLPTGVKTIETPLEQIDGTVLEETLVVVPILRAGLGMLQPYTDLFPSVSVGYVGLERDHDTAVARSYYCKLPSVEGCRVLCIDPMLATGGSAVQAVQILKDYGATDIRMVSIVSAPEGVETFESAHPDVPVITAAIDRELNDQSYILPGLGDFGDRLFDT</sequence>
<dbReference type="Pfam" id="PF14681">
    <property type="entry name" value="UPRTase"/>
    <property type="match status" value="1"/>
</dbReference>
<keyword evidence="7 12" id="KW-0808">Transferase</keyword>
<dbReference type="EMBL" id="CP139781">
    <property type="protein sequence ID" value="WRQ85586.1"/>
    <property type="molecule type" value="Genomic_DNA"/>
</dbReference>
<evidence type="ECO:0000256" key="8">
    <source>
        <dbReference type="ARBA" id="ARBA00022741"/>
    </source>
</evidence>
<evidence type="ECO:0000256" key="7">
    <source>
        <dbReference type="ARBA" id="ARBA00022679"/>
    </source>
</evidence>
<evidence type="ECO:0000313" key="12">
    <source>
        <dbReference type="EMBL" id="WRQ85586.1"/>
    </source>
</evidence>
<comment type="pathway">
    <text evidence="2">Pyrimidine metabolism; UMP biosynthesis via salvage pathway; UMP from uracil: step 1/1.</text>
</comment>
<dbReference type="RefSeq" id="WP_221032871.1">
    <property type="nucleotide sequence ID" value="NZ_CP139781.1"/>
</dbReference>
<keyword evidence="13" id="KW-1185">Reference proteome</keyword>
<dbReference type="NCBIfam" id="TIGR01091">
    <property type="entry name" value="upp"/>
    <property type="match status" value="1"/>
</dbReference>
<reference evidence="12 13" key="1">
    <citation type="submission" date="2023-12" db="EMBL/GenBank/DDBJ databases">
        <title>Description of an unclassified Opitutus bacterium of Verrucomicrobiota.</title>
        <authorList>
            <person name="Zhang D.-F."/>
        </authorList>
    </citation>
    <scope>NUCLEOTIDE SEQUENCE [LARGE SCALE GENOMIC DNA]</scope>
    <source>
        <strain evidence="12 13">WL0086</strain>
    </source>
</reference>
<dbReference type="SUPFAM" id="SSF53271">
    <property type="entry name" value="PRTase-like"/>
    <property type="match status" value="1"/>
</dbReference>
<keyword evidence="8" id="KW-0547">Nucleotide-binding</keyword>
<dbReference type="InterPro" id="IPR000836">
    <property type="entry name" value="PRTase_dom"/>
</dbReference>
<evidence type="ECO:0000259" key="11">
    <source>
        <dbReference type="Pfam" id="PF14681"/>
    </source>
</evidence>
<keyword evidence="9" id="KW-0342">GTP-binding</keyword>